<organism evidence="2 3">
    <name type="scientific">Gymnopus androsaceus JB14</name>
    <dbReference type="NCBI Taxonomy" id="1447944"/>
    <lineage>
        <taxon>Eukaryota</taxon>
        <taxon>Fungi</taxon>
        <taxon>Dikarya</taxon>
        <taxon>Basidiomycota</taxon>
        <taxon>Agaricomycotina</taxon>
        <taxon>Agaricomycetes</taxon>
        <taxon>Agaricomycetidae</taxon>
        <taxon>Agaricales</taxon>
        <taxon>Marasmiineae</taxon>
        <taxon>Omphalotaceae</taxon>
        <taxon>Gymnopus</taxon>
    </lineage>
</organism>
<gene>
    <name evidence="2" type="ORF">BT96DRAFT_639291</name>
</gene>
<reference evidence="2" key="1">
    <citation type="journal article" date="2019" name="Environ. Microbiol.">
        <title>Fungal ecological strategies reflected in gene transcription - a case study of two litter decomposers.</title>
        <authorList>
            <person name="Barbi F."/>
            <person name="Kohler A."/>
            <person name="Barry K."/>
            <person name="Baskaran P."/>
            <person name="Daum C."/>
            <person name="Fauchery L."/>
            <person name="Ihrmark K."/>
            <person name="Kuo A."/>
            <person name="LaButti K."/>
            <person name="Lipzen A."/>
            <person name="Morin E."/>
            <person name="Grigoriev I.V."/>
            <person name="Henrissat B."/>
            <person name="Lindahl B."/>
            <person name="Martin F."/>
        </authorList>
    </citation>
    <scope>NUCLEOTIDE SEQUENCE</scope>
    <source>
        <strain evidence="2">JB14</strain>
    </source>
</reference>
<keyword evidence="1" id="KW-1133">Transmembrane helix</keyword>
<feature type="transmembrane region" description="Helical" evidence="1">
    <location>
        <begin position="79"/>
        <end position="97"/>
    </location>
</feature>
<name>A0A6A4HTP1_9AGAR</name>
<sequence length="192" mass="22348">MYRAHRELKIQLEHYILVLMGGTKPNPVLQVYDNTAHVLPFFATLAKYYFRAMATGMRPKLMAAIHNQILAKSFPEPNGGLILLLLALIIYHIAFSWKRGRRTGDSGPLRLLPQSLLDRRVSLGLSVVDFSLEEKGENPSLFPLLRRIRTSRGPFQSSIGPNFLYRCRIRILRRMEDRRRMLDRMSDKERKR</sequence>
<keyword evidence="1" id="KW-0812">Transmembrane</keyword>
<keyword evidence="3" id="KW-1185">Reference proteome</keyword>
<dbReference type="AlphaFoldDB" id="A0A6A4HTP1"/>
<proteinExistence type="predicted"/>
<dbReference type="EMBL" id="ML769454">
    <property type="protein sequence ID" value="KAE9400678.1"/>
    <property type="molecule type" value="Genomic_DNA"/>
</dbReference>
<accession>A0A6A4HTP1</accession>
<protein>
    <submittedName>
        <fullName evidence="2">Uncharacterized protein</fullName>
    </submittedName>
</protein>
<evidence type="ECO:0000256" key="1">
    <source>
        <dbReference type="SAM" id="Phobius"/>
    </source>
</evidence>
<evidence type="ECO:0000313" key="2">
    <source>
        <dbReference type="EMBL" id="KAE9400678.1"/>
    </source>
</evidence>
<keyword evidence="1" id="KW-0472">Membrane</keyword>
<evidence type="ECO:0000313" key="3">
    <source>
        <dbReference type="Proteomes" id="UP000799118"/>
    </source>
</evidence>
<dbReference type="Proteomes" id="UP000799118">
    <property type="component" value="Unassembled WGS sequence"/>
</dbReference>